<evidence type="ECO:0000256" key="1">
    <source>
        <dbReference type="SAM" id="SignalP"/>
    </source>
</evidence>
<evidence type="ECO:0000313" key="3">
    <source>
        <dbReference type="Proteomes" id="UP000001396"/>
    </source>
</evidence>
<sequence length="63" mass="7140">MNNKTLLVVLVVLMISMICMVAHANEDALTCQQTCNNIHNDVACRSNLNCYWLSTGRCFCRFV</sequence>
<dbReference type="RefSeq" id="XP_020435221.1">
    <property type="nucleotide sequence ID" value="XM_020574807.1"/>
</dbReference>
<dbReference type="GeneID" id="31359381"/>
<dbReference type="InParanoid" id="D3B5F6"/>
<keyword evidence="1" id="KW-0732">Signal</keyword>
<comment type="caution">
    <text evidence="2">The sequence shown here is derived from an EMBL/GenBank/DDBJ whole genome shotgun (WGS) entry which is preliminary data.</text>
</comment>
<dbReference type="Proteomes" id="UP000001396">
    <property type="component" value="Unassembled WGS sequence"/>
</dbReference>
<accession>D3B5F6</accession>
<dbReference type="EMBL" id="ADBJ01000017">
    <property type="protein sequence ID" value="EFA83104.1"/>
    <property type="molecule type" value="Genomic_DNA"/>
</dbReference>
<keyword evidence="3" id="KW-1185">Reference proteome</keyword>
<reference evidence="2 3" key="1">
    <citation type="journal article" date="2011" name="Genome Res.">
        <title>Phylogeny-wide analysis of social amoeba genomes highlights ancient origins for complex intercellular communication.</title>
        <authorList>
            <person name="Heidel A.J."/>
            <person name="Lawal H.M."/>
            <person name="Felder M."/>
            <person name="Schilde C."/>
            <person name="Helps N.R."/>
            <person name="Tunggal B."/>
            <person name="Rivero F."/>
            <person name="John U."/>
            <person name="Schleicher M."/>
            <person name="Eichinger L."/>
            <person name="Platzer M."/>
            <person name="Noegel A.A."/>
            <person name="Schaap P."/>
            <person name="Gloeckner G."/>
        </authorList>
    </citation>
    <scope>NUCLEOTIDE SEQUENCE [LARGE SCALE GENOMIC DNA]</scope>
    <source>
        <strain evidence="3">ATCC 26659 / Pp 5 / PN500</strain>
    </source>
</reference>
<proteinExistence type="predicted"/>
<organism evidence="2 3">
    <name type="scientific">Heterostelium pallidum (strain ATCC 26659 / Pp 5 / PN500)</name>
    <name type="common">Cellular slime mold</name>
    <name type="synonym">Polysphondylium pallidum</name>
    <dbReference type="NCBI Taxonomy" id="670386"/>
    <lineage>
        <taxon>Eukaryota</taxon>
        <taxon>Amoebozoa</taxon>
        <taxon>Evosea</taxon>
        <taxon>Eumycetozoa</taxon>
        <taxon>Dictyostelia</taxon>
        <taxon>Acytosteliales</taxon>
        <taxon>Acytosteliaceae</taxon>
        <taxon>Heterostelium</taxon>
    </lineage>
</organism>
<feature type="signal peptide" evidence="1">
    <location>
        <begin position="1"/>
        <end position="24"/>
    </location>
</feature>
<name>D3B5F6_HETP5</name>
<protein>
    <submittedName>
        <fullName evidence="2">Uncharacterized protein</fullName>
    </submittedName>
</protein>
<feature type="chain" id="PRO_5003041943" evidence="1">
    <location>
        <begin position="25"/>
        <end position="63"/>
    </location>
</feature>
<gene>
    <name evidence="2" type="ORF">PPL_03894</name>
</gene>
<evidence type="ECO:0000313" key="2">
    <source>
        <dbReference type="EMBL" id="EFA83104.1"/>
    </source>
</evidence>
<dbReference type="AlphaFoldDB" id="D3B5F6"/>